<evidence type="ECO:0000256" key="3">
    <source>
        <dbReference type="ARBA" id="ARBA00022475"/>
    </source>
</evidence>
<comment type="subcellular location">
    <subcellularLocation>
        <location evidence="1">Cell membrane</location>
        <topology evidence="1">Multi-pass membrane protein</topology>
    </subcellularLocation>
</comment>
<dbReference type="CDD" id="cd13127">
    <property type="entry name" value="MATE_tuaB_like"/>
    <property type="match status" value="1"/>
</dbReference>
<proteinExistence type="inferred from homology"/>
<evidence type="ECO:0000256" key="2">
    <source>
        <dbReference type="ARBA" id="ARBA00007430"/>
    </source>
</evidence>
<evidence type="ECO:0000313" key="9">
    <source>
        <dbReference type="Proteomes" id="UP000310032"/>
    </source>
</evidence>
<feature type="transmembrane region" description="Helical" evidence="7">
    <location>
        <begin position="382"/>
        <end position="401"/>
    </location>
</feature>
<evidence type="ECO:0000256" key="5">
    <source>
        <dbReference type="ARBA" id="ARBA00022989"/>
    </source>
</evidence>
<organism evidence="8 9">
    <name type="scientific">Parabacteroides distasonis</name>
    <dbReference type="NCBI Taxonomy" id="823"/>
    <lineage>
        <taxon>Bacteria</taxon>
        <taxon>Pseudomonadati</taxon>
        <taxon>Bacteroidota</taxon>
        <taxon>Bacteroidia</taxon>
        <taxon>Bacteroidales</taxon>
        <taxon>Tannerellaceae</taxon>
        <taxon>Parabacteroides</taxon>
    </lineage>
</organism>
<keyword evidence="3" id="KW-1003">Cell membrane</keyword>
<feature type="transmembrane region" description="Helical" evidence="7">
    <location>
        <begin position="14"/>
        <end position="35"/>
    </location>
</feature>
<comment type="similarity">
    <text evidence="2">Belongs to the polysaccharide synthase family.</text>
</comment>
<evidence type="ECO:0000256" key="1">
    <source>
        <dbReference type="ARBA" id="ARBA00004651"/>
    </source>
</evidence>
<dbReference type="GO" id="GO:0005886">
    <property type="term" value="C:plasma membrane"/>
    <property type="evidence" value="ECO:0007669"/>
    <property type="project" value="UniProtKB-SubCell"/>
</dbReference>
<keyword evidence="5 7" id="KW-1133">Transmembrane helix</keyword>
<feature type="transmembrane region" description="Helical" evidence="7">
    <location>
        <begin position="321"/>
        <end position="344"/>
    </location>
</feature>
<evidence type="ECO:0000313" key="8">
    <source>
        <dbReference type="EMBL" id="TGY60941.1"/>
    </source>
</evidence>
<dbReference type="InterPro" id="IPR050833">
    <property type="entry name" value="Poly_Biosynth_Transport"/>
</dbReference>
<feature type="transmembrane region" description="Helical" evidence="7">
    <location>
        <begin position="82"/>
        <end position="105"/>
    </location>
</feature>
<feature type="transmembrane region" description="Helical" evidence="7">
    <location>
        <begin position="356"/>
        <end position="376"/>
    </location>
</feature>
<keyword evidence="6 7" id="KW-0472">Membrane</keyword>
<evidence type="ECO:0000256" key="4">
    <source>
        <dbReference type="ARBA" id="ARBA00022692"/>
    </source>
</evidence>
<feature type="transmembrane region" description="Helical" evidence="7">
    <location>
        <begin position="290"/>
        <end position="309"/>
    </location>
</feature>
<feature type="transmembrane region" description="Helical" evidence="7">
    <location>
        <begin position="413"/>
        <end position="435"/>
    </location>
</feature>
<accession>A0A4S2F1N7</accession>
<gene>
    <name evidence="8" type="ORF">E5342_04970</name>
</gene>
<protein>
    <submittedName>
        <fullName evidence="8">Lipopolysaccharide biosynthesis protein</fullName>
    </submittedName>
</protein>
<keyword evidence="4 7" id="KW-0812">Transmembrane</keyword>
<dbReference type="RefSeq" id="WP_135958941.1">
    <property type="nucleotide sequence ID" value="NZ_SRYM01000009.1"/>
</dbReference>
<dbReference type="Pfam" id="PF13440">
    <property type="entry name" value="Polysacc_synt_3"/>
    <property type="match status" value="1"/>
</dbReference>
<dbReference type="AlphaFoldDB" id="A0A4S2F1N7"/>
<feature type="transmembrane region" description="Helical" evidence="7">
    <location>
        <begin position="47"/>
        <end position="70"/>
    </location>
</feature>
<dbReference type="PANTHER" id="PTHR30250">
    <property type="entry name" value="PST FAMILY PREDICTED COLANIC ACID TRANSPORTER"/>
    <property type="match status" value="1"/>
</dbReference>
<evidence type="ECO:0000256" key="7">
    <source>
        <dbReference type="SAM" id="Phobius"/>
    </source>
</evidence>
<comment type="caution">
    <text evidence="8">The sequence shown here is derived from an EMBL/GenBank/DDBJ whole genome shotgun (WGS) entry which is preliminary data.</text>
</comment>
<feature type="transmembrane region" description="Helical" evidence="7">
    <location>
        <begin position="150"/>
        <end position="175"/>
    </location>
</feature>
<reference evidence="8 9" key="1">
    <citation type="submission" date="2019-04" db="EMBL/GenBank/DDBJ databases">
        <title>Microbes associate with the intestines of laboratory mice.</title>
        <authorList>
            <person name="Navarre W."/>
            <person name="Wong E."/>
            <person name="Huang K."/>
            <person name="Tropini C."/>
            <person name="Ng K."/>
            <person name="Yu B."/>
        </authorList>
    </citation>
    <scope>NUCLEOTIDE SEQUENCE [LARGE SCALE GENOMIC DNA]</scope>
    <source>
        <strain evidence="8 9">NM39_I3</strain>
    </source>
</reference>
<feature type="transmembrane region" description="Helical" evidence="7">
    <location>
        <begin position="217"/>
        <end position="239"/>
    </location>
</feature>
<dbReference type="PANTHER" id="PTHR30250:SF10">
    <property type="entry name" value="LIPOPOLYSACCHARIDE BIOSYNTHESIS PROTEIN WZXC"/>
    <property type="match status" value="1"/>
</dbReference>
<sequence length="480" mass="54569">MAEQSLKDKTAKGLFWGGVSNGVQQLLGMLFGIYLARTLNAEDYGLVGMLAIFSGIASTIINSGFTVALTNNQNATHKDYNAVFWFTFFIGLILYLVLFLAAPLISEFYHRPELTALSRVLFISFFVSGIASVPYTVMFKRLMVKEQAKIDILSLFFSGIIGVSLALNGFAYWAIALQSMSYVTINSLLKCYVSPWRPTFEFDFSPLKHMFSFSVKLFLTNVFTQINTNIFSVLLGRFYDARQVGFYSQGNKWQGMGNTFISGMINSVAQPVLVSVGDDLCRQRNVFRKMVRFGSFVSFPVMLGLAFVGKEFICVLIGDKWLPSVPFLQLFCIWGAVSFLWNLYSNLLISHGKSDLYMWGIVFVGMIQLLCVFAFLRYGIYYMLGAYISVYFLGLLFWHYIASQLIGLHLIHIIKDILPYVLATFLSFFIAWFVTSQIEHVLVLLILKIVLSVIFYMIIMWLGNSIIFKEILEYLRKGKV</sequence>
<name>A0A4S2F1N7_PARDI</name>
<dbReference type="EMBL" id="SRYM01000009">
    <property type="protein sequence ID" value="TGY60941.1"/>
    <property type="molecule type" value="Genomic_DNA"/>
</dbReference>
<feature type="transmembrane region" description="Helical" evidence="7">
    <location>
        <begin position="441"/>
        <end position="462"/>
    </location>
</feature>
<evidence type="ECO:0000256" key="6">
    <source>
        <dbReference type="ARBA" id="ARBA00023136"/>
    </source>
</evidence>
<feature type="transmembrane region" description="Helical" evidence="7">
    <location>
        <begin position="117"/>
        <end position="138"/>
    </location>
</feature>
<dbReference type="Proteomes" id="UP000310032">
    <property type="component" value="Unassembled WGS sequence"/>
</dbReference>